<sequence>MNAFLDFINFEYTREELIERVQDYLGYYVEADKLLNEKGPNSAVKYIRPIRQQIDNEYSNYSRPTVQKIVSKNEGMRSYYDWLQAVSTKTIGPVTSKNIESFLDNMKAYAHFYFPDAIN</sequence>
<organism evidence="1 2">
    <name type="scientific">Lactiplantibacillus nangangensis</name>
    <dbReference type="NCBI Taxonomy" id="2559917"/>
    <lineage>
        <taxon>Bacteria</taxon>
        <taxon>Bacillati</taxon>
        <taxon>Bacillota</taxon>
        <taxon>Bacilli</taxon>
        <taxon>Lactobacillales</taxon>
        <taxon>Lactobacillaceae</taxon>
        <taxon>Lactiplantibacillus</taxon>
    </lineage>
</organism>
<dbReference type="RefSeq" id="WP_137616300.1">
    <property type="nucleotide sequence ID" value="NZ_BJDI01000008.1"/>
</dbReference>
<comment type="caution">
    <text evidence="1">The sequence shown here is derived from an EMBL/GenBank/DDBJ whole genome shotgun (WGS) entry which is preliminary data.</text>
</comment>
<proteinExistence type="predicted"/>
<name>A0ABW1SM73_9LACO</name>
<evidence type="ECO:0000313" key="2">
    <source>
        <dbReference type="Proteomes" id="UP001596171"/>
    </source>
</evidence>
<dbReference type="Proteomes" id="UP001596171">
    <property type="component" value="Unassembled WGS sequence"/>
</dbReference>
<reference evidence="2" key="1">
    <citation type="journal article" date="2019" name="Int. J. Syst. Evol. Microbiol.">
        <title>The Global Catalogue of Microorganisms (GCM) 10K type strain sequencing project: providing services to taxonomists for standard genome sequencing and annotation.</title>
        <authorList>
            <consortium name="The Broad Institute Genomics Platform"/>
            <consortium name="The Broad Institute Genome Sequencing Center for Infectious Disease"/>
            <person name="Wu L."/>
            <person name="Ma J."/>
        </authorList>
    </citation>
    <scope>NUCLEOTIDE SEQUENCE [LARGE SCALE GENOMIC DNA]</scope>
    <source>
        <strain evidence="2">CCM 8930</strain>
    </source>
</reference>
<protein>
    <submittedName>
        <fullName evidence="1">Uncharacterized protein</fullName>
    </submittedName>
</protein>
<evidence type="ECO:0000313" key="1">
    <source>
        <dbReference type="EMBL" id="MFC6202341.1"/>
    </source>
</evidence>
<keyword evidence="2" id="KW-1185">Reference proteome</keyword>
<gene>
    <name evidence="1" type="ORF">ACFP1L_10705</name>
</gene>
<accession>A0ABW1SM73</accession>
<dbReference type="EMBL" id="JBHSSE010000022">
    <property type="protein sequence ID" value="MFC6202341.1"/>
    <property type="molecule type" value="Genomic_DNA"/>
</dbReference>